<feature type="transmembrane region" description="Helical" evidence="1">
    <location>
        <begin position="41"/>
        <end position="63"/>
    </location>
</feature>
<feature type="transmembrane region" description="Helical" evidence="1">
    <location>
        <begin position="12"/>
        <end position="35"/>
    </location>
</feature>
<feature type="transmembrane region" description="Helical" evidence="1">
    <location>
        <begin position="120"/>
        <end position="147"/>
    </location>
</feature>
<reference evidence="2" key="2">
    <citation type="submission" date="2019-01" db="EMBL/GenBank/DDBJ databases">
        <authorList>
            <person name="Wang J.-J."/>
            <person name="Dai R.-H."/>
        </authorList>
    </citation>
    <scope>NUCLEOTIDE SEQUENCE</scope>
</reference>
<dbReference type="AlphaFoldDB" id="A0A6B9QES4"/>
<name>A0A6B9QES4_9HEMI</name>
<keyword evidence="2" id="KW-0496">Mitochondrion</keyword>
<protein>
    <submittedName>
        <fullName evidence="2">NADH dehydrogenase subunit 6</fullName>
    </submittedName>
</protein>
<dbReference type="EMBL" id="MK387845">
    <property type="protein sequence ID" value="QHE65383.1"/>
    <property type="molecule type" value="Genomic_DNA"/>
</dbReference>
<keyword evidence="1" id="KW-1133">Transmembrane helix</keyword>
<sequence length="164" mass="18789">MSLIIFSSSLCCFLSNPMSMGLLLLIYSFLISFMIGKVMVSSWFCIVLVLVMIGGLLVIFMYVSSISSNESFNLNLLFLLGLILIFLFFFEDFLLENQSFDLMKMMSDLNLSESFSLVKLYNGSCFILTFFLIIYLIFCMVVVSSIVKHFSGPLRSFNYEQIFI</sequence>
<keyword evidence="1" id="KW-0472">Membrane</keyword>
<reference evidence="2" key="1">
    <citation type="journal article" date="2019" name="Sci. Rep.">
        <title>Structural and phylogenetic implications of the complete mitochondrial genome of Ledra auditura.</title>
        <authorList>
            <person name="Wang J.J."/>
            <person name="Li D.F."/>
            <person name="Li H."/>
            <person name="Yang M.F."/>
            <person name="Dai R.H."/>
        </authorList>
    </citation>
    <scope>NUCLEOTIDE SEQUENCE</scope>
</reference>
<proteinExistence type="predicted"/>
<keyword evidence="1" id="KW-0812">Transmembrane</keyword>
<gene>
    <name evidence="2" type="primary">ND6</name>
</gene>
<organism evidence="2">
    <name type="scientific">Ledra auditura</name>
    <dbReference type="NCBI Taxonomy" id="1310351"/>
    <lineage>
        <taxon>Eukaryota</taxon>
        <taxon>Metazoa</taxon>
        <taxon>Ecdysozoa</taxon>
        <taxon>Arthropoda</taxon>
        <taxon>Hexapoda</taxon>
        <taxon>Insecta</taxon>
        <taxon>Pterygota</taxon>
        <taxon>Neoptera</taxon>
        <taxon>Paraneoptera</taxon>
        <taxon>Hemiptera</taxon>
        <taxon>Auchenorrhyncha</taxon>
        <taxon>Membracoidea</taxon>
        <taxon>Cicadellidae</taxon>
        <taxon>Ledrinae</taxon>
        <taxon>Ledra</taxon>
    </lineage>
</organism>
<evidence type="ECO:0000313" key="2">
    <source>
        <dbReference type="EMBL" id="QHE65383.1"/>
    </source>
</evidence>
<evidence type="ECO:0000256" key="1">
    <source>
        <dbReference type="SAM" id="Phobius"/>
    </source>
</evidence>
<feature type="transmembrane region" description="Helical" evidence="1">
    <location>
        <begin position="75"/>
        <end position="95"/>
    </location>
</feature>
<accession>A0A6B9QES4</accession>
<geneLocation type="mitochondrion" evidence="2"/>